<proteinExistence type="predicted"/>
<sequence length="407" mass="42709">MELEKERPLKTLVVSDRFPGARAFFFKLSAPRPTILIVALAARALAAAAVRAGYAPLIADGFGDADTRALAAAFHRVSADAAGGLDPASCRAALAALRRGRAPIGLVYGSGFEACPEHLTTLAPSLPLLGNIPAVVRTLKTPARFAAICARLGISHPAIRQDAAPDGFWLEKQAGAAGGGHIRAVPLGHAPAPGHYLQRRVTGKPISALFLADGQHAMVLFFTAQWSDPAPHAAFRYGGALRPAALAPTIAAALTAAVAKIVAASGLVGLNSADFLVREGDFDLLEINPRPGATLDLAPGPVFRWHLAACRGALPTRPPMFSAAAAAAIVYARQATRLPAAFDWPAWTADRPLAGEYVPAHAPLCTVRAAGRDAMRVYARLRARRERILARVEECATARAGQECRAI</sequence>
<protein>
    <submittedName>
        <fullName evidence="2">ATP-grasp domain-containing protein</fullName>
    </submittedName>
</protein>
<dbReference type="Gene3D" id="3.30.470.20">
    <property type="entry name" value="ATP-grasp fold, B domain"/>
    <property type="match status" value="1"/>
</dbReference>
<dbReference type="InterPro" id="IPR016677">
    <property type="entry name" value="UCP016817_carboligase"/>
</dbReference>
<dbReference type="EMBL" id="DTQM01000179">
    <property type="protein sequence ID" value="HGC43356.1"/>
    <property type="molecule type" value="Genomic_DNA"/>
</dbReference>
<name>A0A8J4HAU6_9PROT</name>
<dbReference type="SUPFAM" id="SSF56059">
    <property type="entry name" value="Glutathione synthetase ATP-binding domain-like"/>
    <property type="match status" value="1"/>
</dbReference>
<dbReference type="InterPro" id="IPR003806">
    <property type="entry name" value="ATP-grasp_PylC-type"/>
</dbReference>
<reference evidence="2" key="1">
    <citation type="journal article" date="2020" name="mSystems">
        <title>Genome- and Community-Level Interaction Insights into Carbon Utilization and Element Cycling Functions of Hydrothermarchaeota in Hydrothermal Sediment.</title>
        <authorList>
            <person name="Zhou Z."/>
            <person name="Liu Y."/>
            <person name="Xu W."/>
            <person name="Pan J."/>
            <person name="Luo Z.H."/>
            <person name="Li M."/>
        </authorList>
    </citation>
    <scope>NUCLEOTIDE SEQUENCE</scope>
    <source>
        <strain evidence="2">SpSt-997</strain>
    </source>
</reference>
<feature type="domain" description="ATP-grasp fold PylC-type" evidence="1">
    <location>
        <begin position="169"/>
        <end position="294"/>
    </location>
</feature>
<dbReference type="GO" id="GO:0046872">
    <property type="term" value="F:metal ion binding"/>
    <property type="evidence" value="ECO:0007669"/>
    <property type="project" value="InterPro"/>
</dbReference>
<dbReference type="AlphaFoldDB" id="A0A8J4HAU6"/>
<evidence type="ECO:0000313" key="2">
    <source>
        <dbReference type="EMBL" id="HGC43356.1"/>
    </source>
</evidence>
<dbReference type="Pfam" id="PF02655">
    <property type="entry name" value="ATP-grasp_3"/>
    <property type="match status" value="1"/>
</dbReference>
<comment type="caution">
    <text evidence="2">The sequence shown here is derived from an EMBL/GenBank/DDBJ whole genome shotgun (WGS) entry which is preliminary data.</text>
</comment>
<dbReference type="PIRSF" id="PIRSF016817">
    <property type="entry name" value="UCP016817_carboligase"/>
    <property type="match status" value="1"/>
</dbReference>
<dbReference type="GO" id="GO:0005524">
    <property type="term" value="F:ATP binding"/>
    <property type="evidence" value="ECO:0007669"/>
    <property type="project" value="InterPro"/>
</dbReference>
<organism evidence="2">
    <name type="scientific">Acidicaldus sp</name>
    <dbReference type="NCBI Taxonomy" id="1872105"/>
    <lineage>
        <taxon>Bacteria</taxon>
        <taxon>Pseudomonadati</taxon>
        <taxon>Pseudomonadota</taxon>
        <taxon>Alphaproteobacteria</taxon>
        <taxon>Acetobacterales</taxon>
        <taxon>Acetobacteraceae</taxon>
        <taxon>Acidicaldus</taxon>
    </lineage>
</organism>
<gene>
    <name evidence="2" type="ORF">ENY07_09100</name>
</gene>
<evidence type="ECO:0000259" key="1">
    <source>
        <dbReference type="Pfam" id="PF02655"/>
    </source>
</evidence>
<accession>A0A8J4HAU6</accession>